<feature type="region of interest" description="Disordered" evidence="1">
    <location>
        <begin position="1"/>
        <end position="48"/>
    </location>
</feature>
<dbReference type="Proteomes" id="UP000186108">
    <property type="component" value="Chromosome"/>
</dbReference>
<dbReference type="InterPro" id="IPR029058">
    <property type="entry name" value="AB_hydrolase_fold"/>
</dbReference>
<dbReference type="AlphaFoldDB" id="A0A1B1K625"/>
<protein>
    <recommendedName>
        <fullName evidence="4">Alpha/beta hydrolase</fullName>
    </recommendedName>
</protein>
<accession>A0A1B1K625</accession>
<dbReference type="PATRIC" id="fig|37919.13.peg.3491"/>
<dbReference type="RefSeq" id="WP_231137901.1">
    <property type="nucleotide sequence ID" value="NZ_CP009111.1"/>
</dbReference>
<sequence length="215" mass="21958">MCEGPRAAGKRSAPTDVPSSKHRAGYDKDDPPSTGGDPVGTTIEIGGGGALQWGNGEYGVVLAHGASSTPPAGRIRPQRSPTRVPLSSPSRTSRRESIAAAVAKLHDDGHADVALVGGSAGADAILQLASQQPDLPDQLVLLSPNRVVDGLGGEPKLFIASEDEPVAHVSQQLADSSSGVDNEMILLPGSAHAQNIFDGESGDAALQAILERLAN</sequence>
<dbReference type="EMBL" id="CP009111">
    <property type="protein sequence ID" value="ANS28055.1"/>
    <property type="molecule type" value="Genomic_DNA"/>
</dbReference>
<evidence type="ECO:0000256" key="1">
    <source>
        <dbReference type="SAM" id="MobiDB-lite"/>
    </source>
</evidence>
<feature type="region of interest" description="Disordered" evidence="1">
    <location>
        <begin position="62"/>
        <end position="94"/>
    </location>
</feature>
<dbReference type="SUPFAM" id="SSF53474">
    <property type="entry name" value="alpha/beta-Hydrolases"/>
    <property type="match status" value="1"/>
</dbReference>
<evidence type="ECO:0000313" key="2">
    <source>
        <dbReference type="EMBL" id="ANS28055.1"/>
    </source>
</evidence>
<evidence type="ECO:0008006" key="4">
    <source>
        <dbReference type="Google" id="ProtNLM"/>
    </source>
</evidence>
<evidence type="ECO:0000313" key="3">
    <source>
        <dbReference type="Proteomes" id="UP000186108"/>
    </source>
</evidence>
<name>A0A1B1K625_RHOOP</name>
<reference evidence="2 3" key="1">
    <citation type="submission" date="2014-07" db="EMBL/GenBank/DDBJ databases">
        <authorList>
            <person name="Zhang J.E."/>
            <person name="Yang H."/>
            <person name="Guo J."/>
            <person name="Deng Z."/>
            <person name="Luo H."/>
            <person name="Luo M."/>
            <person name="Zhao B."/>
        </authorList>
    </citation>
    <scope>NUCLEOTIDE SEQUENCE [LARGE SCALE GENOMIC DNA]</scope>
    <source>
        <strain evidence="2 3">1CP</strain>
    </source>
</reference>
<gene>
    <name evidence="2" type="ORF">R1CP_16845</name>
</gene>
<organism evidence="2 3">
    <name type="scientific">Rhodococcus opacus</name>
    <name type="common">Nocardia opaca</name>
    <dbReference type="NCBI Taxonomy" id="37919"/>
    <lineage>
        <taxon>Bacteria</taxon>
        <taxon>Bacillati</taxon>
        <taxon>Actinomycetota</taxon>
        <taxon>Actinomycetes</taxon>
        <taxon>Mycobacteriales</taxon>
        <taxon>Nocardiaceae</taxon>
        <taxon>Rhodococcus</taxon>
    </lineage>
</organism>
<proteinExistence type="predicted"/>
<dbReference type="Gene3D" id="3.40.50.1820">
    <property type="entry name" value="alpha/beta hydrolase"/>
    <property type="match status" value="1"/>
</dbReference>
<feature type="compositionally biased region" description="Polar residues" evidence="1">
    <location>
        <begin position="79"/>
        <end position="91"/>
    </location>
</feature>